<keyword evidence="1" id="KW-0732">Signal</keyword>
<feature type="signal peptide" evidence="1">
    <location>
        <begin position="1"/>
        <end position="19"/>
    </location>
</feature>
<dbReference type="EMBL" id="WHJG01000062">
    <property type="protein sequence ID" value="NHZ83793.1"/>
    <property type="molecule type" value="Genomic_DNA"/>
</dbReference>
<comment type="caution">
    <text evidence="2">The sequence shown here is derived from an EMBL/GenBank/DDBJ whole genome shotgun (WGS) entry which is preliminary data.</text>
</comment>
<evidence type="ECO:0000313" key="2">
    <source>
        <dbReference type="EMBL" id="NHZ83793.1"/>
    </source>
</evidence>
<evidence type="ECO:0000256" key="1">
    <source>
        <dbReference type="SAM" id="SignalP"/>
    </source>
</evidence>
<keyword evidence="3" id="KW-1185">Reference proteome</keyword>
<reference evidence="2 3" key="1">
    <citation type="submission" date="2019-10" db="EMBL/GenBank/DDBJ databases">
        <title>Taxonomy of Antarctic Massilia spp.: description of Massilia rubra sp. nov., Massilia aquatica sp. nov., Massilia mucilaginosa sp. nov., Massilia frigida sp. nov. isolated from streams, lakes and regoliths.</title>
        <authorList>
            <person name="Holochova P."/>
            <person name="Sedlacek I."/>
            <person name="Kralova S."/>
            <person name="Maslanova I."/>
            <person name="Busse H.-J."/>
            <person name="Stankova E."/>
            <person name="Vrbovska V."/>
            <person name="Kovarovic V."/>
            <person name="Bartak M."/>
            <person name="Svec P."/>
            <person name="Pantucek R."/>
        </authorList>
    </citation>
    <scope>NUCLEOTIDE SEQUENCE [LARGE SCALE GENOMIC DNA]</scope>
    <source>
        <strain evidence="2 3">CCM 8695</strain>
    </source>
</reference>
<evidence type="ECO:0000313" key="3">
    <source>
        <dbReference type="Proteomes" id="UP000621455"/>
    </source>
</evidence>
<dbReference type="Proteomes" id="UP000621455">
    <property type="component" value="Unassembled WGS sequence"/>
</dbReference>
<organism evidence="2 3">
    <name type="scientific">Massilia frigida</name>
    <dbReference type="NCBI Taxonomy" id="2609281"/>
    <lineage>
        <taxon>Bacteria</taxon>
        <taxon>Pseudomonadati</taxon>
        <taxon>Pseudomonadota</taxon>
        <taxon>Betaproteobacteria</taxon>
        <taxon>Burkholderiales</taxon>
        <taxon>Oxalobacteraceae</taxon>
        <taxon>Telluria group</taxon>
        <taxon>Massilia</taxon>
    </lineage>
</organism>
<gene>
    <name evidence="2" type="ORF">F2P44_31670</name>
</gene>
<name>A0ABX0NEP1_9BURK</name>
<sequence length="277" mass="31348">MRRNLIKLAFLFPIFLMVAGCTTRSVVENAHPNFDAAASIFKDRCRLAGEKIYKTVDDVDGVFVLKVRPEKTDLSDQFELHDPYGRDFRGDIYVRSFLHGAYAVENNLPEKLPADFPPHIAYAFADAIDPVDGKRYRYTGKVEEPWLTDKSYLKGHKRFVFSRSLATGPAPRYGITYDDISTRFEREHWIAGSSLKVIDLQTNEVIAERIGYLFDSEQGSKIGGRVPWLWAANNSCPSFGSRHAFAAQLDQTAIFVEKVLRPAFKKIAQMSSAKIAQ</sequence>
<proteinExistence type="predicted"/>
<feature type="chain" id="PRO_5047189769" evidence="1">
    <location>
        <begin position="20"/>
        <end position="277"/>
    </location>
</feature>
<dbReference type="PROSITE" id="PS51257">
    <property type="entry name" value="PROKAR_LIPOPROTEIN"/>
    <property type="match status" value="1"/>
</dbReference>
<accession>A0ABX0NEP1</accession>
<protein>
    <submittedName>
        <fullName evidence="2">Uncharacterized protein</fullName>
    </submittedName>
</protein>
<dbReference type="RefSeq" id="WP_167093827.1">
    <property type="nucleotide sequence ID" value="NZ_WHJG01000062.1"/>
</dbReference>